<accession>A0AAI8VX24</accession>
<proteinExistence type="predicted"/>
<name>A0AAI8VX24_9PEZI</name>
<organism evidence="2 3">
    <name type="scientific">Anthostomella pinea</name>
    <dbReference type="NCBI Taxonomy" id="933095"/>
    <lineage>
        <taxon>Eukaryota</taxon>
        <taxon>Fungi</taxon>
        <taxon>Dikarya</taxon>
        <taxon>Ascomycota</taxon>
        <taxon>Pezizomycotina</taxon>
        <taxon>Sordariomycetes</taxon>
        <taxon>Xylariomycetidae</taxon>
        <taxon>Xylariales</taxon>
        <taxon>Xylariaceae</taxon>
        <taxon>Anthostomella</taxon>
    </lineage>
</organism>
<evidence type="ECO:0000256" key="1">
    <source>
        <dbReference type="SAM" id="SignalP"/>
    </source>
</evidence>
<dbReference type="AlphaFoldDB" id="A0AAI8VX24"/>
<reference evidence="2" key="1">
    <citation type="submission" date="2023-10" db="EMBL/GenBank/DDBJ databases">
        <authorList>
            <person name="Hackl T."/>
        </authorList>
    </citation>
    <scope>NUCLEOTIDE SEQUENCE</scope>
</reference>
<gene>
    <name evidence="2" type="ORF">KHLLAP_LOCUS13106</name>
</gene>
<keyword evidence="1" id="KW-0732">Signal</keyword>
<feature type="chain" id="PRO_5042557567" evidence="1">
    <location>
        <begin position="21"/>
        <end position="108"/>
    </location>
</feature>
<evidence type="ECO:0000313" key="3">
    <source>
        <dbReference type="Proteomes" id="UP001295740"/>
    </source>
</evidence>
<dbReference type="Proteomes" id="UP001295740">
    <property type="component" value="Unassembled WGS sequence"/>
</dbReference>
<evidence type="ECO:0000313" key="2">
    <source>
        <dbReference type="EMBL" id="CAJ2512638.1"/>
    </source>
</evidence>
<dbReference type="EMBL" id="CAUWAG010000020">
    <property type="protein sequence ID" value="CAJ2512638.1"/>
    <property type="molecule type" value="Genomic_DNA"/>
</dbReference>
<keyword evidence="3" id="KW-1185">Reference proteome</keyword>
<feature type="signal peptide" evidence="1">
    <location>
        <begin position="1"/>
        <end position="20"/>
    </location>
</feature>
<protein>
    <submittedName>
        <fullName evidence="2">Uu.00g007570.m01.CDS01</fullName>
    </submittedName>
</protein>
<comment type="caution">
    <text evidence="2">The sequence shown here is derived from an EMBL/GenBank/DDBJ whole genome shotgun (WGS) entry which is preliminary data.</text>
</comment>
<sequence>MKSTLVPIAVALASITGTLAESIQYFDQLFALERGDLSERGWNEWLKHDLSTFTDPSPPSDYDEHIILLEPSSSANAPDLIKLASATEIEAKDLVKIKKGDLLKLEGK</sequence>